<protein>
    <submittedName>
        <fullName evidence="3">Uncharacterized protein</fullName>
    </submittedName>
</protein>
<accession>A0A0E9XGK3</accession>
<name>A0A0E9XGK3_ANGAN</name>
<sequence length="62" mass="7452">MLLVLRFLFLCPKDAQKMVQQYNTRGNSKEAITACNKQMQRSEQEYPCIKRQHDHRHESKED</sequence>
<feature type="signal peptide" evidence="2">
    <location>
        <begin position="1"/>
        <end position="15"/>
    </location>
</feature>
<evidence type="ECO:0000256" key="1">
    <source>
        <dbReference type="SAM" id="MobiDB-lite"/>
    </source>
</evidence>
<proteinExistence type="predicted"/>
<evidence type="ECO:0000313" key="3">
    <source>
        <dbReference type="EMBL" id="JAI00971.1"/>
    </source>
</evidence>
<organism evidence="3">
    <name type="scientific">Anguilla anguilla</name>
    <name type="common">European freshwater eel</name>
    <name type="synonym">Muraena anguilla</name>
    <dbReference type="NCBI Taxonomy" id="7936"/>
    <lineage>
        <taxon>Eukaryota</taxon>
        <taxon>Metazoa</taxon>
        <taxon>Chordata</taxon>
        <taxon>Craniata</taxon>
        <taxon>Vertebrata</taxon>
        <taxon>Euteleostomi</taxon>
        <taxon>Actinopterygii</taxon>
        <taxon>Neopterygii</taxon>
        <taxon>Teleostei</taxon>
        <taxon>Anguilliformes</taxon>
        <taxon>Anguillidae</taxon>
        <taxon>Anguilla</taxon>
    </lineage>
</organism>
<feature type="region of interest" description="Disordered" evidence="1">
    <location>
        <begin position="42"/>
        <end position="62"/>
    </location>
</feature>
<reference evidence="3" key="2">
    <citation type="journal article" date="2015" name="Fish Shellfish Immunol.">
        <title>Early steps in the European eel (Anguilla anguilla)-Vibrio vulnificus interaction in the gills: Role of the RtxA13 toxin.</title>
        <authorList>
            <person name="Callol A."/>
            <person name="Pajuelo D."/>
            <person name="Ebbesson L."/>
            <person name="Teles M."/>
            <person name="MacKenzie S."/>
            <person name="Amaro C."/>
        </authorList>
    </citation>
    <scope>NUCLEOTIDE SEQUENCE</scope>
</reference>
<evidence type="ECO:0000256" key="2">
    <source>
        <dbReference type="SAM" id="SignalP"/>
    </source>
</evidence>
<dbReference type="AlphaFoldDB" id="A0A0E9XGK3"/>
<reference evidence="3" key="1">
    <citation type="submission" date="2014-11" db="EMBL/GenBank/DDBJ databases">
        <authorList>
            <person name="Amaro Gonzalez C."/>
        </authorList>
    </citation>
    <scope>NUCLEOTIDE SEQUENCE</scope>
</reference>
<keyword evidence="2" id="KW-0732">Signal</keyword>
<feature type="chain" id="PRO_5012339278" evidence="2">
    <location>
        <begin position="16"/>
        <end position="62"/>
    </location>
</feature>
<dbReference type="EMBL" id="GBXM01007607">
    <property type="protein sequence ID" value="JAI00971.1"/>
    <property type="molecule type" value="Transcribed_RNA"/>
</dbReference>